<evidence type="ECO:0000313" key="2">
    <source>
        <dbReference type="EMBL" id="GCE63496.1"/>
    </source>
</evidence>
<accession>A0A478FSY5</accession>
<dbReference type="EMBL" id="BIMN01000002">
    <property type="protein sequence ID" value="GCE63496.1"/>
    <property type="molecule type" value="Genomic_DNA"/>
</dbReference>
<reference evidence="2 3" key="1">
    <citation type="submission" date="2019-01" db="EMBL/GenBank/DDBJ databases">
        <title>Draft genome sequences of Candidatus Mycoplasma haemohominis SWG34-3 identified from a patient with pyrexia, anemia and liver dysfunction.</title>
        <authorList>
            <person name="Sekizuka T."/>
            <person name="Hattori N."/>
            <person name="Katano H."/>
            <person name="Takuma T."/>
            <person name="Ito T."/>
            <person name="Arai N."/>
            <person name="Yanai R."/>
            <person name="Ishii S."/>
            <person name="Miura Y."/>
            <person name="Tokunaga T."/>
            <person name="Watanabe H."/>
            <person name="Nomura N."/>
            <person name="Eguchi J."/>
            <person name="Arai T."/>
            <person name="Hasegawa H."/>
            <person name="Nakamaki T."/>
            <person name="Wakita T."/>
            <person name="Niki Y."/>
            <person name="Kuroda M."/>
        </authorList>
    </citation>
    <scope>NUCLEOTIDE SEQUENCE [LARGE SCALE GENOMIC DNA]</scope>
    <source>
        <strain evidence="2">SWG34-3</strain>
    </source>
</reference>
<keyword evidence="1" id="KW-0812">Transmembrane</keyword>
<evidence type="ECO:0000313" key="3">
    <source>
        <dbReference type="Proteomes" id="UP000324831"/>
    </source>
</evidence>
<dbReference type="Proteomes" id="UP000324831">
    <property type="component" value="Unassembled WGS sequence"/>
</dbReference>
<gene>
    <name evidence="2" type="ORF">MHSWG343_04930</name>
</gene>
<comment type="caution">
    <text evidence="2">The sequence shown here is derived from an EMBL/GenBank/DDBJ whole genome shotgun (WGS) entry which is preliminary data.</text>
</comment>
<dbReference type="RefSeq" id="WP_216083558.1">
    <property type="nucleotide sequence ID" value="NZ_CACTIB010000031.1"/>
</dbReference>
<feature type="transmembrane region" description="Helical" evidence="1">
    <location>
        <begin position="6"/>
        <end position="28"/>
    </location>
</feature>
<sequence>MVSTKIAAVLGGGAVFLAVVGYGMSVLFSGIMPDFATLEDQGVTIYDNGNKYVKGFKSFFIDGSFDGNQKWWDWSYNNRWLKDNSDSLKQKAKSKFQGVTGGYKDKDGNETNSLRKKCKDAYDATSSDVEDSAKEDSKFETKDIWRYCSIGGVKPVLASGYDTARFGGKEEWKGKLVSVKNEDKESNDWFWEIREREFRYGVKIKSQLNSEPRGISSEEGKAFRDLYKKTKSGTVKGLCKEIYEELESSRDAKKIDEKDIKKFCFLIPE</sequence>
<keyword evidence="1" id="KW-1133">Transmembrane helix</keyword>
<proteinExistence type="predicted"/>
<keyword evidence="1" id="KW-0472">Membrane</keyword>
<organism evidence="2 3">
    <name type="scientific">Candidatus Mycoplasma haematohominis</name>
    <dbReference type="NCBI Taxonomy" id="1494318"/>
    <lineage>
        <taxon>Bacteria</taxon>
        <taxon>Bacillati</taxon>
        <taxon>Mycoplasmatota</taxon>
        <taxon>Mollicutes</taxon>
        <taxon>Mycoplasmataceae</taxon>
        <taxon>Mycoplasma</taxon>
    </lineage>
</organism>
<protein>
    <submittedName>
        <fullName evidence="2">Uncharacterized protein</fullName>
    </submittedName>
</protein>
<dbReference type="AlphaFoldDB" id="A0A478FSY5"/>
<name>A0A478FSY5_9MOLU</name>
<evidence type="ECO:0000256" key="1">
    <source>
        <dbReference type="SAM" id="Phobius"/>
    </source>
</evidence>